<dbReference type="AlphaFoldDB" id="A0A8J3R0W2"/>
<evidence type="ECO:0000313" key="1">
    <source>
        <dbReference type="EMBL" id="GIH18171.1"/>
    </source>
</evidence>
<comment type="caution">
    <text evidence="1">The sequence shown here is derived from an EMBL/GenBank/DDBJ whole genome shotgun (WGS) entry which is preliminary data.</text>
</comment>
<accession>A0A8J3R0W2</accession>
<name>A0A8J3R0W2_9ACTN</name>
<sequence>MAYVWYDKATAPDRTTPVLAVRQYGSAYLGRHDDVRAAKFACADQSGLVEVKKFRDDLDARSKANNFTVYVNLDTVREVSRSGDTAHVAVVIVLLASANGEQLRRVENWDFTAKRQDGWRACGAHQVS</sequence>
<organism evidence="1 2">
    <name type="scientific">Rugosimonospora africana</name>
    <dbReference type="NCBI Taxonomy" id="556532"/>
    <lineage>
        <taxon>Bacteria</taxon>
        <taxon>Bacillati</taxon>
        <taxon>Actinomycetota</taxon>
        <taxon>Actinomycetes</taxon>
        <taxon>Micromonosporales</taxon>
        <taxon>Micromonosporaceae</taxon>
        <taxon>Rugosimonospora</taxon>
    </lineage>
</organism>
<protein>
    <submittedName>
        <fullName evidence="1">Uncharacterized protein</fullName>
    </submittedName>
</protein>
<proteinExistence type="predicted"/>
<reference evidence="1" key="1">
    <citation type="submission" date="2021-01" db="EMBL/GenBank/DDBJ databases">
        <title>Whole genome shotgun sequence of Rugosimonospora africana NBRC 104875.</title>
        <authorList>
            <person name="Komaki H."/>
            <person name="Tamura T."/>
        </authorList>
    </citation>
    <scope>NUCLEOTIDE SEQUENCE</scope>
    <source>
        <strain evidence="1">NBRC 104875</strain>
    </source>
</reference>
<evidence type="ECO:0000313" key="2">
    <source>
        <dbReference type="Proteomes" id="UP000642748"/>
    </source>
</evidence>
<dbReference type="Proteomes" id="UP000642748">
    <property type="component" value="Unassembled WGS sequence"/>
</dbReference>
<keyword evidence="2" id="KW-1185">Reference proteome</keyword>
<gene>
    <name evidence="1" type="ORF">Raf01_63430</name>
</gene>
<dbReference type="EMBL" id="BONZ01000064">
    <property type="protein sequence ID" value="GIH18171.1"/>
    <property type="molecule type" value="Genomic_DNA"/>
</dbReference>